<dbReference type="OrthoDB" id="5421757at2759"/>
<organism evidence="2 3">
    <name type="scientific">Pisolithus tinctorius Marx 270</name>
    <dbReference type="NCBI Taxonomy" id="870435"/>
    <lineage>
        <taxon>Eukaryota</taxon>
        <taxon>Fungi</taxon>
        <taxon>Dikarya</taxon>
        <taxon>Basidiomycota</taxon>
        <taxon>Agaricomycotina</taxon>
        <taxon>Agaricomycetes</taxon>
        <taxon>Agaricomycetidae</taxon>
        <taxon>Boletales</taxon>
        <taxon>Sclerodermatineae</taxon>
        <taxon>Pisolithaceae</taxon>
        <taxon>Pisolithus</taxon>
    </lineage>
</organism>
<evidence type="ECO:0000313" key="2">
    <source>
        <dbReference type="EMBL" id="KIN96661.1"/>
    </source>
</evidence>
<dbReference type="AlphaFoldDB" id="A0A0C3JGA6"/>
<keyword evidence="1" id="KW-1133">Transmembrane helix</keyword>
<evidence type="ECO:0000313" key="3">
    <source>
        <dbReference type="Proteomes" id="UP000054217"/>
    </source>
</evidence>
<keyword evidence="1" id="KW-0472">Membrane</keyword>
<accession>A0A0C3JGA6</accession>
<dbReference type="STRING" id="870435.A0A0C3JGA6"/>
<gene>
    <name evidence="2" type="ORF">M404DRAFT_162624</name>
</gene>
<evidence type="ECO:0000256" key="1">
    <source>
        <dbReference type="SAM" id="Phobius"/>
    </source>
</evidence>
<sequence length="315" mass="35942">MPAVHKIPESSAVHAFLSKCDPRVEIYVTHTDACSPTHRKSRFFALLGINLCFAFILLRRTYDGLYRYGILFAISQVVPLSSEVPVPTLGWALLGNILLDLFIFVILLPIVLDFTRGPAMFRLRYGFPQEEVVFRRPTLTTMVNIAAQAPQKKDTFLKDLLRRAVDPEEMNEINFGLPWEEWAYDYKAMAAACEANKNGTISSKTWDVSTWIKMKSAWSVIQQNSEVDYEMKLGMMEKLKDKLREMGKEQVFMQMTEVIRAHTVYTDGVPQPVPAEVDNIISDIFKRNDLDFGGIMRDIAMDIPPNFETGSKKND</sequence>
<proteinExistence type="predicted"/>
<feature type="transmembrane region" description="Helical" evidence="1">
    <location>
        <begin position="88"/>
        <end position="112"/>
    </location>
</feature>
<protein>
    <submittedName>
        <fullName evidence="2">Uncharacterized protein</fullName>
    </submittedName>
</protein>
<keyword evidence="1" id="KW-0812">Transmembrane</keyword>
<dbReference type="HOGENOM" id="CLU_888967_0_0_1"/>
<dbReference type="InParanoid" id="A0A0C3JGA6"/>
<reference evidence="2 3" key="1">
    <citation type="submission" date="2014-04" db="EMBL/GenBank/DDBJ databases">
        <authorList>
            <consortium name="DOE Joint Genome Institute"/>
            <person name="Kuo A."/>
            <person name="Kohler A."/>
            <person name="Costa M.D."/>
            <person name="Nagy L.G."/>
            <person name="Floudas D."/>
            <person name="Copeland A."/>
            <person name="Barry K.W."/>
            <person name="Cichocki N."/>
            <person name="Veneault-Fourrey C."/>
            <person name="LaButti K."/>
            <person name="Lindquist E.A."/>
            <person name="Lipzen A."/>
            <person name="Lundell T."/>
            <person name="Morin E."/>
            <person name="Murat C."/>
            <person name="Sun H."/>
            <person name="Tunlid A."/>
            <person name="Henrissat B."/>
            <person name="Grigoriev I.V."/>
            <person name="Hibbett D.S."/>
            <person name="Martin F."/>
            <person name="Nordberg H.P."/>
            <person name="Cantor M.N."/>
            <person name="Hua S.X."/>
        </authorList>
    </citation>
    <scope>NUCLEOTIDE SEQUENCE [LARGE SCALE GENOMIC DNA]</scope>
    <source>
        <strain evidence="2 3">Marx 270</strain>
    </source>
</reference>
<keyword evidence="3" id="KW-1185">Reference proteome</keyword>
<dbReference type="EMBL" id="KN832043">
    <property type="protein sequence ID" value="KIN96661.1"/>
    <property type="molecule type" value="Genomic_DNA"/>
</dbReference>
<reference evidence="3" key="2">
    <citation type="submission" date="2015-01" db="EMBL/GenBank/DDBJ databases">
        <title>Evolutionary Origins and Diversification of the Mycorrhizal Mutualists.</title>
        <authorList>
            <consortium name="DOE Joint Genome Institute"/>
            <consortium name="Mycorrhizal Genomics Consortium"/>
            <person name="Kohler A."/>
            <person name="Kuo A."/>
            <person name="Nagy L.G."/>
            <person name="Floudas D."/>
            <person name="Copeland A."/>
            <person name="Barry K.W."/>
            <person name="Cichocki N."/>
            <person name="Veneault-Fourrey C."/>
            <person name="LaButti K."/>
            <person name="Lindquist E.A."/>
            <person name="Lipzen A."/>
            <person name="Lundell T."/>
            <person name="Morin E."/>
            <person name="Murat C."/>
            <person name="Riley R."/>
            <person name="Ohm R."/>
            <person name="Sun H."/>
            <person name="Tunlid A."/>
            <person name="Henrissat B."/>
            <person name="Grigoriev I.V."/>
            <person name="Hibbett D.S."/>
            <person name="Martin F."/>
        </authorList>
    </citation>
    <scope>NUCLEOTIDE SEQUENCE [LARGE SCALE GENOMIC DNA]</scope>
    <source>
        <strain evidence="3">Marx 270</strain>
    </source>
</reference>
<name>A0A0C3JGA6_PISTI</name>
<dbReference type="Proteomes" id="UP000054217">
    <property type="component" value="Unassembled WGS sequence"/>
</dbReference>
<feature type="transmembrane region" description="Helical" evidence="1">
    <location>
        <begin position="41"/>
        <end position="58"/>
    </location>
</feature>